<dbReference type="InParanoid" id="A0A259TXF2"/>
<protein>
    <recommendedName>
        <fullName evidence="3">DUF3800 domain-containing protein</fullName>
    </recommendedName>
</protein>
<name>A0A259TXF2_9BACT</name>
<organism evidence="1 2">
    <name type="scientific">Rubricoccus marinus</name>
    <dbReference type="NCBI Taxonomy" id="716817"/>
    <lineage>
        <taxon>Bacteria</taxon>
        <taxon>Pseudomonadati</taxon>
        <taxon>Rhodothermota</taxon>
        <taxon>Rhodothermia</taxon>
        <taxon>Rhodothermales</taxon>
        <taxon>Rubricoccaceae</taxon>
        <taxon>Rubricoccus</taxon>
    </lineage>
</organism>
<evidence type="ECO:0000313" key="1">
    <source>
        <dbReference type="EMBL" id="OZC02391.1"/>
    </source>
</evidence>
<dbReference type="InterPro" id="IPR024524">
    <property type="entry name" value="DUF3800"/>
</dbReference>
<dbReference type="Pfam" id="PF12686">
    <property type="entry name" value="DUF3800"/>
    <property type="match status" value="1"/>
</dbReference>
<reference evidence="1 2" key="1">
    <citation type="submission" date="2016-11" db="EMBL/GenBank/DDBJ databases">
        <title>Study of marine rhodopsin-containing bacteria.</title>
        <authorList>
            <person name="Yoshizawa S."/>
            <person name="Kumagai Y."/>
            <person name="Kogure K."/>
        </authorList>
    </citation>
    <scope>NUCLEOTIDE SEQUENCE [LARGE SCALE GENOMIC DNA]</scope>
    <source>
        <strain evidence="1 2">SG-29</strain>
    </source>
</reference>
<dbReference type="OrthoDB" id="6057352at2"/>
<accession>A0A259TXF2</accession>
<keyword evidence="2" id="KW-1185">Reference proteome</keyword>
<dbReference type="Proteomes" id="UP000216446">
    <property type="component" value="Unassembled WGS sequence"/>
</dbReference>
<sequence>MSEPIHCFLDESGDPHFPAGESGRSTYYVLAAVIVADGKLDVVREQADAIRREHYGDGEMKAGKRSRRRDAERRRAVIEALVGLDVSFAAISVDKSALLDDGPLAKWKRSFLKYTARQLLRRLYGSHDNVRVVADEYGRANYQAEFDRYVRARLGLFAGGSDFAFGDSATEPLIQVADFVAGTVLRAQRDRTDEDRALLGLLRPRLHTYMAWPTVFPPVEPPRRAGEQAARDQAVRDLALNAAARYLDANRDSADPVTVARVVSLDRLFFAAQFDEASSFVHADELTRQIAELGLQGVNLSPRWLGANVIGPLRDEGVVISGSSQGYAIPYRADDLDAHARDVKLKAIPMLRRLARYRQDLSIRSAGTVDLLDANDLAELKRLVEALDELPDTNSP</sequence>
<comment type="caution">
    <text evidence="1">The sequence shown here is derived from an EMBL/GenBank/DDBJ whole genome shotgun (WGS) entry which is preliminary data.</text>
</comment>
<dbReference type="AlphaFoldDB" id="A0A259TXF2"/>
<gene>
    <name evidence="1" type="ORF">BSZ36_05015</name>
</gene>
<dbReference type="EMBL" id="MQWB01000001">
    <property type="protein sequence ID" value="OZC02391.1"/>
    <property type="molecule type" value="Genomic_DNA"/>
</dbReference>
<dbReference type="RefSeq" id="WP_094546600.1">
    <property type="nucleotide sequence ID" value="NZ_MQWB01000001.1"/>
</dbReference>
<proteinExistence type="predicted"/>
<evidence type="ECO:0000313" key="2">
    <source>
        <dbReference type="Proteomes" id="UP000216446"/>
    </source>
</evidence>
<evidence type="ECO:0008006" key="3">
    <source>
        <dbReference type="Google" id="ProtNLM"/>
    </source>
</evidence>